<evidence type="ECO:0000256" key="2">
    <source>
        <dbReference type="ARBA" id="ARBA00011233"/>
    </source>
</evidence>
<dbReference type="InterPro" id="IPR036388">
    <property type="entry name" value="WH-like_DNA-bd_sf"/>
</dbReference>
<dbReference type="FunFam" id="1.10.10.10:FF:000037">
    <property type="entry name" value="Heat stress transcription factor B-4"/>
    <property type="match status" value="1"/>
</dbReference>
<keyword evidence="8" id="KW-0539">Nucleus</keyword>
<comment type="caution">
    <text evidence="13">The sequence shown here is derived from an EMBL/GenBank/DDBJ whole genome shotgun (WGS) entry which is preliminary data.</text>
</comment>
<evidence type="ECO:0000313" key="14">
    <source>
        <dbReference type="Proteomes" id="UP001632038"/>
    </source>
</evidence>
<organism evidence="13 14">
    <name type="scientific">Castilleja foliolosa</name>
    <dbReference type="NCBI Taxonomy" id="1961234"/>
    <lineage>
        <taxon>Eukaryota</taxon>
        <taxon>Viridiplantae</taxon>
        <taxon>Streptophyta</taxon>
        <taxon>Embryophyta</taxon>
        <taxon>Tracheophyta</taxon>
        <taxon>Spermatophyta</taxon>
        <taxon>Magnoliopsida</taxon>
        <taxon>eudicotyledons</taxon>
        <taxon>Gunneridae</taxon>
        <taxon>Pentapetalae</taxon>
        <taxon>asterids</taxon>
        <taxon>lamiids</taxon>
        <taxon>Lamiales</taxon>
        <taxon>Orobanchaceae</taxon>
        <taxon>Pedicularideae</taxon>
        <taxon>Castillejinae</taxon>
        <taxon>Castilleja</taxon>
    </lineage>
</organism>
<dbReference type="PANTHER" id="PTHR10015:SF456">
    <property type="entry name" value="E2F_DP FAMILY WINGED-HELIX DNA-BINDING DOMAIN-CONTAINING PROTEIN-RELATED"/>
    <property type="match status" value="1"/>
</dbReference>
<evidence type="ECO:0000256" key="1">
    <source>
        <dbReference type="ARBA" id="ARBA00004123"/>
    </source>
</evidence>
<protein>
    <recommendedName>
        <fullName evidence="12">HSF-type DNA-binding domain-containing protein</fullName>
    </recommendedName>
</protein>
<name>A0ABD3DNT6_9LAMI</name>
<keyword evidence="7" id="KW-0804">Transcription</keyword>
<evidence type="ECO:0000256" key="7">
    <source>
        <dbReference type="ARBA" id="ARBA00023163"/>
    </source>
</evidence>
<dbReference type="EMBL" id="JAVIJP010000016">
    <property type="protein sequence ID" value="KAL3643544.1"/>
    <property type="molecule type" value="Genomic_DNA"/>
</dbReference>
<feature type="region of interest" description="Disordered" evidence="11">
    <location>
        <begin position="200"/>
        <end position="236"/>
    </location>
</feature>
<feature type="coiled-coil region" evidence="10">
    <location>
        <begin position="141"/>
        <end position="168"/>
    </location>
</feature>
<evidence type="ECO:0000256" key="4">
    <source>
        <dbReference type="ARBA" id="ARBA00023015"/>
    </source>
</evidence>
<evidence type="ECO:0000256" key="3">
    <source>
        <dbReference type="ARBA" id="ARBA00022553"/>
    </source>
</evidence>
<keyword evidence="6" id="KW-0238">DNA-binding</keyword>
<dbReference type="InterPro" id="IPR000232">
    <property type="entry name" value="HSF_DNA-bd"/>
</dbReference>
<evidence type="ECO:0000256" key="6">
    <source>
        <dbReference type="ARBA" id="ARBA00023125"/>
    </source>
</evidence>
<comment type="subcellular location">
    <subcellularLocation>
        <location evidence="1">Nucleus</location>
    </subcellularLocation>
</comment>
<evidence type="ECO:0000259" key="12">
    <source>
        <dbReference type="SMART" id="SM00415"/>
    </source>
</evidence>
<comment type="similarity">
    <text evidence="9">Belongs to the HSF family.</text>
</comment>
<dbReference type="SUPFAM" id="SSF46785">
    <property type="entry name" value="Winged helix' DNA-binding domain"/>
    <property type="match status" value="1"/>
</dbReference>
<keyword evidence="4" id="KW-0805">Transcription regulation</keyword>
<gene>
    <name evidence="13" type="ORF">CASFOL_014359</name>
</gene>
<sequence>MDCEATLMLKNTGNEDDDDDVLFIPKPGRKLEPRPPPFLTKTYDMVDDPKTNSYITWNSSGTGFVIFDHNNFSAHVLPTFFKTTNFSSFVYQLNSYGFRKISWERTSKEGVNNPNGLNPGKKRARFTPDRDSLNVTIESKLDTIITEQNEMKQNIKAIKQNLDDMEGQIKSLETPKLPEFEDEKTSPAFFLKQFMEYLKKEKPETSDDNSKRQRLDDSQNTEHPVEPKEKITSVQDPNVEKFAEITESGEFWMGILEGDDAGFDSKEGDRYLDDLDSKAMIEEMMASNVAMQNEIIIDAKPSDRDEEEDHHLQLWT</sequence>
<dbReference type="Gene3D" id="1.10.10.10">
    <property type="entry name" value="Winged helix-like DNA-binding domain superfamily/Winged helix DNA-binding domain"/>
    <property type="match status" value="1"/>
</dbReference>
<evidence type="ECO:0000256" key="11">
    <source>
        <dbReference type="SAM" id="MobiDB-lite"/>
    </source>
</evidence>
<evidence type="ECO:0000256" key="5">
    <source>
        <dbReference type="ARBA" id="ARBA00023016"/>
    </source>
</evidence>
<evidence type="ECO:0000256" key="9">
    <source>
        <dbReference type="RuleBase" id="RU004020"/>
    </source>
</evidence>
<dbReference type="AlphaFoldDB" id="A0ABD3DNT6"/>
<dbReference type="GO" id="GO:0005634">
    <property type="term" value="C:nucleus"/>
    <property type="evidence" value="ECO:0007669"/>
    <property type="project" value="UniProtKB-SubCell"/>
</dbReference>
<keyword evidence="10" id="KW-0175">Coiled coil</keyword>
<dbReference type="GO" id="GO:0003677">
    <property type="term" value="F:DNA binding"/>
    <property type="evidence" value="ECO:0007669"/>
    <property type="project" value="UniProtKB-KW"/>
</dbReference>
<evidence type="ECO:0000313" key="13">
    <source>
        <dbReference type="EMBL" id="KAL3643544.1"/>
    </source>
</evidence>
<keyword evidence="14" id="KW-1185">Reference proteome</keyword>
<accession>A0ABD3DNT6</accession>
<dbReference type="PANTHER" id="PTHR10015">
    <property type="entry name" value="HEAT SHOCK TRANSCRIPTION FACTOR"/>
    <property type="match status" value="1"/>
</dbReference>
<dbReference type="InterPro" id="IPR036390">
    <property type="entry name" value="WH_DNA-bd_sf"/>
</dbReference>
<evidence type="ECO:0000256" key="8">
    <source>
        <dbReference type="ARBA" id="ARBA00023242"/>
    </source>
</evidence>
<dbReference type="Pfam" id="PF00447">
    <property type="entry name" value="HSF_DNA-bind"/>
    <property type="match status" value="1"/>
</dbReference>
<dbReference type="PRINTS" id="PR00056">
    <property type="entry name" value="HSFDOMAIN"/>
</dbReference>
<keyword evidence="5" id="KW-0346">Stress response</keyword>
<comment type="subunit">
    <text evidence="2">Homotrimer.</text>
</comment>
<keyword evidence="3" id="KW-0597">Phosphoprotein</keyword>
<dbReference type="SMART" id="SM00415">
    <property type="entry name" value="HSF"/>
    <property type="match status" value="1"/>
</dbReference>
<feature type="compositionally biased region" description="Basic and acidic residues" evidence="11">
    <location>
        <begin position="200"/>
        <end position="217"/>
    </location>
</feature>
<feature type="domain" description="HSF-type DNA-binding" evidence="12">
    <location>
        <begin position="34"/>
        <end position="123"/>
    </location>
</feature>
<reference evidence="14" key="1">
    <citation type="journal article" date="2024" name="IScience">
        <title>Strigolactones Initiate the Formation of Haustorium-like Structures in Castilleja.</title>
        <authorList>
            <person name="Buerger M."/>
            <person name="Peterson D."/>
            <person name="Chory J."/>
        </authorList>
    </citation>
    <scope>NUCLEOTIDE SEQUENCE [LARGE SCALE GENOMIC DNA]</scope>
</reference>
<evidence type="ECO:0000256" key="10">
    <source>
        <dbReference type="SAM" id="Coils"/>
    </source>
</evidence>
<proteinExistence type="inferred from homology"/>
<dbReference type="Proteomes" id="UP001632038">
    <property type="component" value="Unassembled WGS sequence"/>
</dbReference>